<dbReference type="Proteomes" id="UP000827889">
    <property type="component" value="Chromosome 5"/>
</dbReference>
<evidence type="ECO:0000313" key="2">
    <source>
        <dbReference type="RefSeq" id="XP_048135605.1"/>
    </source>
</evidence>
<gene>
    <name evidence="2" type="primary">LOC125315214</name>
</gene>
<proteinExistence type="predicted"/>
<name>A0ABM3HGB4_9MYRT</name>
<sequence length="142" mass="15398">MTQYFADFKRMYEELNVVLPISANVQQMQLRREQLAVMGFLGGLGAEYETVRSQILGGETVASLTDTFARVLRVSHESSRDSTSVVDNLALVSQPTSSTATLVQTGNATACVSVASRPWIIDLGATDHMSGLSGSCYEEDGW</sequence>
<protein>
    <submittedName>
        <fullName evidence="2">Uncharacterized protein LOC125315214</fullName>
    </submittedName>
</protein>
<organism evidence="1 2">
    <name type="scientific">Rhodamnia argentea</name>
    <dbReference type="NCBI Taxonomy" id="178133"/>
    <lineage>
        <taxon>Eukaryota</taxon>
        <taxon>Viridiplantae</taxon>
        <taxon>Streptophyta</taxon>
        <taxon>Embryophyta</taxon>
        <taxon>Tracheophyta</taxon>
        <taxon>Spermatophyta</taxon>
        <taxon>Magnoliopsida</taxon>
        <taxon>eudicotyledons</taxon>
        <taxon>Gunneridae</taxon>
        <taxon>Pentapetalae</taxon>
        <taxon>rosids</taxon>
        <taxon>malvids</taxon>
        <taxon>Myrtales</taxon>
        <taxon>Myrtaceae</taxon>
        <taxon>Myrtoideae</taxon>
        <taxon>Myrteae</taxon>
        <taxon>Australasian group</taxon>
        <taxon>Rhodamnia</taxon>
    </lineage>
</organism>
<accession>A0ABM3HGB4</accession>
<reference evidence="2" key="1">
    <citation type="submission" date="2025-08" db="UniProtKB">
        <authorList>
            <consortium name="RefSeq"/>
        </authorList>
    </citation>
    <scope>IDENTIFICATION</scope>
    <source>
        <tissue evidence="2">Leaf</tissue>
    </source>
</reference>
<dbReference type="GeneID" id="125315214"/>
<evidence type="ECO:0000313" key="1">
    <source>
        <dbReference type="Proteomes" id="UP000827889"/>
    </source>
</evidence>
<keyword evidence="1" id="KW-1185">Reference proteome</keyword>
<dbReference type="RefSeq" id="XP_048135605.1">
    <property type="nucleotide sequence ID" value="XM_048279648.1"/>
</dbReference>